<evidence type="ECO:0000313" key="4">
    <source>
        <dbReference type="Proteomes" id="UP000316598"/>
    </source>
</evidence>
<dbReference type="AlphaFoldDB" id="A0A5C5WPE4"/>
<accession>A0A5C5WPE4</accession>
<reference evidence="3 4" key="1">
    <citation type="submission" date="2019-02" db="EMBL/GenBank/DDBJ databases">
        <title>Deep-cultivation of Planctomycetes and their phenomic and genomic characterization uncovers novel biology.</title>
        <authorList>
            <person name="Wiegand S."/>
            <person name="Jogler M."/>
            <person name="Boedeker C."/>
            <person name="Pinto D."/>
            <person name="Vollmers J."/>
            <person name="Rivas-Marin E."/>
            <person name="Kohn T."/>
            <person name="Peeters S.H."/>
            <person name="Heuer A."/>
            <person name="Rast P."/>
            <person name="Oberbeckmann S."/>
            <person name="Bunk B."/>
            <person name="Jeske O."/>
            <person name="Meyerdierks A."/>
            <person name="Storesund J.E."/>
            <person name="Kallscheuer N."/>
            <person name="Luecker S."/>
            <person name="Lage O.M."/>
            <person name="Pohl T."/>
            <person name="Merkel B.J."/>
            <person name="Hornburger P."/>
            <person name="Mueller R.-W."/>
            <person name="Bruemmer F."/>
            <person name="Labrenz M."/>
            <person name="Spormann A.M."/>
            <person name="Op Den Camp H."/>
            <person name="Overmann J."/>
            <person name="Amann R."/>
            <person name="Jetten M.S.M."/>
            <person name="Mascher T."/>
            <person name="Medema M.H."/>
            <person name="Devos D.P."/>
            <person name="Kaster A.-K."/>
            <person name="Ovreas L."/>
            <person name="Rohde M."/>
            <person name="Galperin M.Y."/>
            <person name="Jogler C."/>
        </authorList>
    </citation>
    <scope>NUCLEOTIDE SEQUENCE [LARGE SCALE GENOMIC DNA]</scope>
    <source>
        <strain evidence="3 4">Pla22</strain>
    </source>
</reference>
<keyword evidence="4" id="KW-1185">Reference proteome</keyword>
<keyword evidence="2" id="KW-0472">Membrane</keyword>
<comment type="caution">
    <text evidence="3">The sequence shown here is derived from an EMBL/GenBank/DDBJ whole genome shotgun (WGS) entry which is preliminary data.</text>
</comment>
<organism evidence="3 4">
    <name type="scientific">Rubripirellula amarantea</name>
    <dbReference type="NCBI Taxonomy" id="2527999"/>
    <lineage>
        <taxon>Bacteria</taxon>
        <taxon>Pseudomonadati</taxon>
        <taxon>Planctomycetota</taxon>
        <taxon>Planctomycetia</taxon>
        <taxon>Pirellulales</taxon>
        <taxon>Pirellulaceae</taxon>
        <taxon>Rubripirellula</taxon>
    </lineage>
</organism>
<feature type="transmembrane region" description="Helical" evidence="2">
    <location>
        <begin position="41"/>
        <end position="65"/>
    </location>
</feature>
<keyword evidence="2" id="KW-1133">Transmembrane helix</keyword>
<evidence type="ECO:0000256" key="2">
    <source>
        <dbReference type="SAM" id="Phobius"/>
    </source>
</evidence>
<dbReference type="Proteomes" id="UP000316598">
    <property type="component" value="Unassembled WGS sequence"/>
</dbReference>
<proteinExistence type="predicted"/>
<name>A0A5C5WPE4_9BACT</name>
<dbReference type="EMBL" id="SJPI01000001">
    <property type="protein sequence ID" value="TWT52724.1"/>
    <property type="molecule type" value="Genomic_DNA"/>
</dbReference>
<sequence length="155" mass="16909">MNLSLLTDLCGIPFLVIVCVLGLGLTAVACYLTFKAKHIQLISFFLPLCLLPFFAGIAITAMDAFTSVGMQLDGRSSFVIEPGLMLQMMLVPLLISSIASMIPAMIAMLGRFSLAWQDSGITLFPPAQKPEKSGGYESTMQQDADDYLERLVRPR</sequence>
<evidence type="ECO:0000256" key="1">
    <source>
        <dbReference type="SAM" id="MobiDB-lite"/>
    </source>
</evidence>
<feature type="transmembrane region" description="Helical" evidence="2">
    <location>
        <begin position="12"/>
        <end position="34"/>
    </location>
</feature>
<dbReference type="OrthoDB" id="286176at2"/>
<gene>
    <name evidence="3" type="ORF">Pla22_03500</name>
</gene>
<dbReference type="RefSeq" id="WP_146513050.1">
    <property type="nucleotide sequence ID" value="NZ_SJPI01000001.1"/>
</dbReference>
<feature type="region of interest" description="Disordered" evidence="1">
    <location>
        <begin position="127"/>
        <end position="155"/>
    </location>
</feature>
<keyword evidence="2" id="KW-0812">Transmembrane</keyword>
<evidence type="ECO:0000313" key="3">
    <source>
        <dbReference type="EMBL" id="TWT52724.1"/>
    </source>
</evidence>
<protein>
    <submittedName>
        <fullName evidence="3">Uncharacterized protein</fullName>
    </submittedName>
</protein>
<feature type="transmembrane region" description="Helical" evidence="2">
    <location>
        <begin position="85"/>
        <end position="109"/>
    </location>
</feature>